<dbReference type="PANTHER" id="PTHR19303">
    <property type="entry name" value="TRANSPOSON"/>
    <property type="match status" value="1"/>
</dbReference>
<dbReference type="AlphaFoldDB" id="A0A8X6QLV3"/>
<dbReference type="PANTHER" id="PTHR19303:SF73">
    <property type="entry name" value="PROTEIN PDC2"/>
    <property type="match status" value="1"/>
</dbReference>
<dbReference type="GO" id="GO:0005634">
    <property type="term" value="C:nucleus"/>
    <property type="evidence" value="ECO:0007669"/>
    <property type="project" value="TreeGrafter"/>
</dbReference>
<proteinExistence type="predicted"/>
<protein>
    <submittedName>
        <fullName evidence="2">Tigger transposable element-derived protein 4</fullName>
    </submittedName>
</protein>
<dbReference type="Pfam" id="PF03184">
    <property type="entry name" value="DDE_1"/>
    <property type="match status" value="1"/>
</dbReference>
<dbReference type="GO" id="GO:0003677">
    <property type="term" value="F:DNA binding"/>
    <property type="evidence" value="ECO:0007669"/>
    <property type="project" value="TreeGrafter"/>
</dbReference>
<sequence>MTSEICENWIQKLDKRKVKELRKIALLLDNFPANLKEINPKLKNVTVSYLSPNTTSKLHPMDQGVIKKNFKVHYRKRILRKVITALENNQSMPNINLREKRVCRFDESFLTTIRNIIRNRGKNFSPDLPKLCAYNIFILYHPCNVAVINEKRHL</sequence>
<feature type="domain" description="DDE-1" evidence="1">
    <location>
        <begin position="1"/>
        <end position="91"/>
    </location>
</feature>
<evidence type="ECO:0000259" key="1">
    <source>
        <dbReference type="Pfam" id="PF03184"/>
    </source>
</evidence>
<comment type="caution">
    <text evidence="2">The sequence shown here is derived from an EMBL/GenBank/DDBJ whole genome shotgun (WGS) entry which is preliminary data.</text>
</comment>
<dbReference type="EMBL" id="BMAW01083362">
    <property type="protein sequence ID" value="GFU33440.1"/>
    <property type="molecule type" value="Genomic_DNA"/>
</dbReference>
<dbReference type="InterPro" id="IPR050863">
    <property type="entry name" value="CenT-Element_Derived"/>
</dbReference>
<organism evidence="2 3">
    <name type="scientific">Nephila pilipes</name>
    <name type="common">Giant wood spider</name>
    <name type="synonym">Nephila maculata</name>
    <dbReference type="NCBI Taxonomy" id="299642"/>
    <lineage>
        <taxon>Eukaryota</taxon>
        <taxon>Metazoa</taxon>
        <taxon>Ecdysozoa</taxon>
        <taxon>Arthropoda</taxon>
        <taxon>Chelicerata</taxon>
        <taxon>Arachnida</taxon>
        <taxon>Araneae</taxon>
        <taxon>Araneomorphae</taxon>
        <taxon>Entelegynae</taxon>
        <taxon>Araneoidea</taxon>
        <taxon>Nephilidae</taxon>
        <taxon>Nephila</taxon>
    </lineage>
</organism>
<dbReference type="OrthoDB" id="10056141at2759"/>
<dbReference type="Proteomes" id="UP000887013">
    <property type="component" value="Unassembled WGS sequence"/>
</dbReference>
<gene>
    <name evidence="2" type="primary">Tigd4_94</name>
    <name evidence="2" type="ORF">NPIL_272271</name>
</gene>
<accession>A0A8X6QLV3</accession>
<reference evidence="2" key="1">
    <citation type="submission" date="2020-08" db="EMBL/GenBank/DDBJ databases">
        <title>Multicomponent nature underlies the extraordinary mechanical properties of spider dragline silk.</title>
        <authorList>
            <person name="Kono N."/>
            <person name="Nakamura H."/>
            <person name="Mori M."/>
            <person name="Yoshida Y."/>
            <person name="Ohtoshi R."/>
            <person name="Malay A.D."/>
            <person name="Moran D.A.P."/>
            <person name="Tomita M."/>
            <person name="Numata K."/>
            <person name="Arakawa K."/>
        </authorList>
    </citation>
    <scope>NUCLEOTIDE SEQUENCE</scope>
</reference>
<evidence type="ECO:0000313" key="3">
    <source>
        <dbReference type="Proteomes" id="UP000887013"/>
    </source>
</evidence>
<name>A0A8X6QLV3_NEPPI</name>
<evidence type="ECO:0000313" key="2">
    <source>
        <dbReference type="EMBL" id="GFU33440.1"/>
    </source>
</evidence>
<keyword evidence="3" id="KW-1185">Reference proteome</keyword>
<dbReference type="InterPro" id="IPR004875">
    <property type="entry name" value="DDE_SF_endonuclease_dom"/>
</dbReference>